<evidence type="ECO:0000313" key="3">
    <source>
        <dbReference type="Proteomes" id="UP000267268"/>
    </source>
</evidence>
<gene>
    <name evidence="2" type="ORF">EI427_19380</name>
</gene>
<dbReference type="InterPro" id="IPR034660">
    <property type="entry name" value="DinB/YfiT-like"/>
</dbReference>
<keyword evidence="3" id="KW-1185">Reference proteome</keyword>
<dbReference type="SUPFAM" id="SSF109854">
    <property type="entry name" value="DinB/YfiT-like putative metalloenzymes"/>
    <property type="match status" value="1"/>
</dbReference>
<dbReference type="EMBL" id="CP034562">
    <property type="protein sequence ID" value="AZQ64294.1"/>
    <property type="molecule type" value="Genomic_DNA"/>
</dbReference>
<dbReference type="Pfam" id="PF12867">
    <property type="entry name" value="DinB_2"/>
    <property type="match status" value="1"/>
</dbReference>
<sequence length="152" mass="17289">MLTSTFKVFKTNRGIYQKFLEGYTLEQLNTIPEGFKNNLLWNIAHVIIVQQSLVYKLSGTPTYVPDALIQKYTKGTKPDGKATQEEVDELKRLVISLGIKMEEDYKAGKFKQLKEFTTSTGFTLTTVEDAITFNTYHEGIHLGIMLGLKKFV</sequence>
<dbReference type="InterPro" id="IPR024775">
    <property type="entry name" value="DinB-like"/>
</dbReference>
<name>A0A3Q9FNM3_9BACT</name>
<reference evidence="2 3" key="1">
    <citation type="submission" date="2018-12" db="EMBL/GenBank/DDBJ databases">
        <title>Flammeovirga pectinis sp. nov., isolated from the gut of the Korean scallop, Patinopecten yessoensis.</title>
        <authorList>
            <person name="Bae J.-W."/>
            <person name="Jeong Y.-S."/>
            <person name="Kang W."/>
        </authorList>
    </citation>
    <scope>NUCLEOTIDE SEQUENCE [LARGE SCALE GENOMIC DNA]</scope>
    <source>
        <strain evidence="2 3">L12M1</strain>
    </source>
</reference>
<proteinExistence type="predicted"/>
<accession>A0A3Q9FNM3</accession>
<organism evidence="2 3">
    <name type="scientific">Flammeovirga pectinis</name>
    <dbReference type="NCBI Taxonomy" id="2494373"/>
    <lineage>
        <taxon>Bacteria</taxon>
        <taxon>Pseudomonadati</taxon>
        <taxon>Bacteroidota</taxon>
        <taxon>Cytophagia</taxon>
        <taxon>Cytophagales</taxon>
        <taxon>Flammeovirgaceae</taxon>
        <taxon>Flammeovirga</taxon>
    </lineage>
</organism>
<evidence type="ECO:0000313" key="2">
    <source>
        <dbReference type="EMBL" id="AZQ64294.1"/>
    </source>
</evidence>
<protein>
    <submittedName>
        <fullName evidence="2">DinB family protein</fullName>
    </submittedName>
</protein>
<feature type="domain" description="DinB-like" evidence="1">
    <location>
        <begin position="10"/>
        <end position="145"/>
    </location>
</feature>
<evidence type="ECO:0000259" key="1">
    <source>
        <dbReference type="Pfam" id="PF12867"/>
    </source>
</evidence>
<dbReference type="KEGG" id="fll:EI427_19380"/>
<dbReference type="AlphaFoldDB" id="A0A3Q9FNM3"/>
<dbReference type="Gene3D" id="1.20.120.450">
    <property type="entry name" value="dinb family like domain"/>
    <property type="match status" value="1"/>
</dbReference>
<dbReference type="RefSeq" id="WP_126617839.1">
    <property type="nucleotide sequence ID" value="NZ_CP034562.1"/>
</dbReference>
<dbReference type="Proteomes" id="UP000267268">
    <property type="component" value="Chromosome 1"/>
</dbReference>
<dbReference type="OrthoDB" id="4295522at2"/>